<organism evidence="3 4">
    <name type="scientific">Amphibalanus amphitrite</name>
    <name type="common">Striped barnacle</name>
    <name type="synonym">Balanus amphitrite</name>
    <dbReference type="NCBI Taxonomy" id="1232801"/>
    <lineage>
        <taxon>Eukaryota</taxon>
        <taxon>Metazoa</taxon>
        <taxon>Ecdysozoa</taxon>
        <taxon>Arthropoda</taxon>
        <taxon>Crustacea</taxon>
        <taxon>Multicrustacea</taxon>
        <taxon>Cirripedia</taxon>
        <taxon>Thoracica</taxon>
        <taxon>Thoracicalcarea</taxon>
        <taxon>Balanomorpha</taxon>
        <taxon>Balanoidea</taxon>
        <taxon>Balanidae</taxon>
        <taxon>Amphibalaninae</taxon>
        <taxon>Amphibalanus</taxon>
    </lineage>
</organism>
<dbReference type="Pfam" id="PF25578">
    <property type="entry name" value="EF-hand_STIM1"/>
    <property type="match status" value="1"/>
</dbReference>
<evidence type="ECO:0000259" key="2">
    <source>
        <dbReference type="Pfam" id="PF25578"/>
    </source>
</evidence>
<feature type="chain" id="PRO_5025654266" description="STIM1/2 EF-hand domain-containing protein" evidence="1">
    <location>
        <begin position="28"/>
        <end position="160"/>
    </location>
</feature>
<sequence length="160" mass="17103">MAAVGRAPLRLLAIGAALLLVVPLVICGDDPSLDVADRGSGDSEEERLVYDAIRSLHVQLDDDADGQIDKSESDEGRAPSAAGTAGVRVVFPGAGSLPYRSQLAVPYRSQLAVPYRSQLAVPYRSQLAVPYRSQLAVPYRSQLAVPYRSEPVGHGYLLQC</sequence>
<protein>
    <recommendedName>
        <fullName evidence="2">STIM1/2 EF-hand domain-containing protein</fullName>
    </recommendedName>
</protein>
<evidence type="ECO:0000313" key="4">
    <source>
        <dbReference type="Proteomes" id="UP000440578"/>
    </source>
</evidence>
<proteinExistence type="predicted"/>
<dbReference type="InterPro" id="IPR057835">
    <property type="entry name" value="EF-hand_STIM1/2"/>
</dbReference>
<comment type="caution">
    <text evidence="3">The sequence shown here is derived from an EMBL/GenBank/DDBJ whole genome shotgun (WGS) entry which is preliminary data.</text>
</comment>
<reference evidence="3 4" key="1">
    <citation type="submission" date="2019-07" db="EMBL/GenBank/DDBJ databases">
        <title>Draft genome assembly of a fouling barnacle, Amphibalanus amphitrite (Darwin, 1854): The first reference genome for Thecostraca.</title>
        <authorList>
            <person name="Kim W."/>
        </authorList>
    </citation>
    <scope>NUCLEOTIDE SEQUENCE [LARGE SCALE GENOMIC DNA]</scope>
    <source>
        <strain evidence="3">SNU_AA5</strain>
        <tissue evidence="3">Soma without cirri and trophi</tissue>
    </source>
</reference>
<gene>
    <name evidence="3" type="ORF">FJT64_008738</name>
</gene>
<dbReference type="Proteomes" id="UP000440578">
    <property type="component" value="Unassembled WGS sequence"/>
</dbReference>
<dbReference type="AlphaFoldDB" id="A0A6A4VVL9"/>
<feature type="domain" description="STIM1/2 EF-hand" evidence="2">
    <location>
        <begin position="43"/>
        <end position="75"/>
    </location>
</feature>
<name>A0A6A4VVL9_AMPAM</name>
<keyword evidence="4" id="KW-1185">Reference proteome</keyword>
<accession>A0A6A4VVL9</accession>
<dbReference type="EMBL" id="VIIS01001746">
    <property type="protein sequence ID" value="KAF0293451.1"/>
    <property type="molecule type" value="Genomic_DNA"/>
</dbReference>
<dbReference type="OrthoDB" id="9986177at2759"/>
<keyword evidence="1" id="KW-0732">Signal</keyword>
<evidence type="ECO:0000256" key="1">
    <source>
        <dbReference type="SAM" id="SignalP"/>
    </source>
</evidence>
<dbReference type="Gene3D" id="1.10.238.180">
    <property type="match status" value="1"/>
</dbReference>
<evidence type="ECO:0000313" key="3">
    <source>
        <dbReference type="EMBL" id="KAF0293451.1"/>
    </source>
</evidence>
<feature type="signal peptide" evidence="1">
    <location>
        <begin position="1"/>
        <end position="27"/>
    </location>
</feature>